<dbReference type="Proteomes" id="UP000319769">
    <property type="component" value="Unassembled WGS sequence"/>
</dbReference>
<accession>A0A5N0VMZ6</accession>
<keyword evidence="2" id="KW-0560">Oxidoreductase</keyword>
<name>A0A5N0VMZ6_9PSEU</name>
<dbReference type="EMBL" id="VMNW02000003">
    <property type="protein sequence ID" value="KAA9166162.1"/>
    <property type="molecule type" value="Genomic_DNA"/>
</dbReference>
<proteinExistence type="inferred from homology"/>
<dbReference type="Gene3D" id="3.40.50.720">
    <property type="entry name" value="NAD(P)-binding Rossmann-like Domain"/>
    <property type="match status" value="1"/>
</dbReference>
<dbReference type="InterPro" id="IPR002347">
    <property type="entry name" value="SDR_fam"/>
</dbReference>
<dbReference type="PANTHER" id="PTHR42760">
    <property type="entry name" value="SHORT-CHAIN DEHYDROGENASES/REDUCTASES FAMILY MEMBER"/>
    <property type="match status" value="1"/>
</dbReference>
<comment type="caution">
    <text evidence="3">The sequence shown here is derived from an EMBL/GenBank/DDBJ whole genome shotgun (WGS) entry which is preliminary data.</text>
</comment>
<dbReference type="InterPro" id="IPR036291">
    <property type="entry name" value="NAD(P)-bd_dom_sf"/>
</dbReference>
<evidence type="ECO:0000313" key="4">
    <source>
        <dbReference type="Proteomes" id="UP000319769"/>
    </source>
</evidence>
<reference evidence="3" key="1">
    <citation type="submission" date="2019-09" db="EMBL/GenBank/DDBJ databases">
        <authorList>
            <person name="Teo W.F.A."/>
            <person name="Duangmal K."/>
        </authorList>
    </citation>
    <scope>NUCLEOTIDE SEQUENCE [LARGE SCALE GENOMIC DNA]</scope>
    <source>
        <strain evidence="3">K81G1</strain>
    </source>
</reference>
<evidence type="ECO:0000313" key="3">
    <source>
        <dbReference type="EMBL" id="KAA9166162.1"/>
    </source>
</evidence>
<gene>
    <name evidence="3" type="ORF">FPZ12_003300</name>
</gene>
<dbReference type="CDD" id="cd05233">
    <property type="entry name" value="SDR_c"/>
    <property type="match status" value="1"/>
</dbReference>
<evidence type="ECO:0000256" key="2">
    <source>
        <dbReference type="ARBA" id="ARBA00023002"/>
    </source>
</evidence>
<dbReference type="PROSITE" id="PS00061">
    <property type="entry name" value="ADH_SHORT"/>
    <property type="match status" value="1"/>
</dbReference>
<dbReference type="PRINTS" id="PR00080">
    <property type="entry name" value="SDRFAMILY"/>
</dbReference>
<comment type="similarity">
    <text evidence="1">Belongs to the short-chain dehydrogenases/reductases (SDR) family.</text>
</comment>
<dbReference type="InterPro" id="IPR020904">
    <property type="entry name" value="Sc_DH/Rdtase_CS"/>
</dbReference>
<dbReference type="OrthoDB" id="3208554at2"/>
<sequence>MDLDLRGARVLVTGGASNIGRGIVHGFAAEGARLLICDVDGEQAAKVQAEALERGATAAEVVEQDLTHEGAGARVVGELIDRWGGIDALVNNAGWSVPGFFTEDTDRARWQKLVEINVFAAIDCTQAAITPMREAGQGSIVFIASDAAFGEIRQGVYGATKASLLALARTVAKEHGRHGIRSNVVCPGLVVPEGKDAVGPKSLWAADPEAVFNEKQIEAMTKGIPLRRLTTADDIANAVVWVSSERTARQVTGQVFSVSGGYSMP</sequence>
<dbReference type="AlphaFoldDB" id="A0A5N0VMZ6"/>
<organism evidence="3 4">
    <name type="scientific">Amycolatopsis acidicola</name>
    <dbReference type="NCBI Taxonomy" id="2596893"/>
    <lineage>
        <taxon>Bacteria</taxon>
        <taxon>Bacillati</taxon>
        <taxon>Actinomycetota</taxon>
        <taxon>Actinomycetes</taxon>
        <taxon>Pseudonocardiales</taxon>
        <taxon>Pseudonocardiaceae</taxon>
        <taxon>Amycolatopsis</taxon>
    </lineage>
</organism>
<dbReference type="Pfam" id="PF13561">
    <property type="entry name" value="adh_short_C2"/>
    <property type="match status" value="1"/>
</dbReference>
<evidence type="ECO:0000256" key="1">
    <source>
        <dbReference type="ARBA" id="ARBA00006484"/>
    </source>
</evidence>
<protein>
    <submittedName>
        <fullName evidence="3">SDR family oxidoreductase</fullName>
    </submittedName>
</protein>
<keyword evidence="4" id="KW-1185">Reference proteome</keyword>
<dbReference type="SUPFAM" id="SSF51735">
    <property type="entry name" value="NAD(P)-binding Rossmann-fold domains"/>
    <property type="match status" value="1"/>
</dbReference>
<dbReference type="PRINTS" id="PR00081">
    <property type="entry name" value="GDHRDH"/>
</dbReference>
<dbReference type="GO" id="GO:0016616">
    <property type="term" value="F:oxidoreductase activity, acting on the CH-OH group of donors, NAD or NADP as acceptor"/>
    <property type="evidence" value="ECO:0007669"/>
    <property type="project" value="TreeGrafter"/>
</dbReference>
<dbReference type="FunFam" id="3.40.50.720:FF:000084">
    <property type="entry name" value="Short-chain dehydrogenase reductase"/>
    <property type="match status" value="1"/>
</dbReference>